<dbReference type="Proteomes" id="UP000515808">
    <property type="component" value="Chromosome"/>
</dbReference>
<name>A0A7G9L6N3_9FLAO</name>
<feature type="domain" description="DUF4136" evidence="1">
    <location>
        <begin position="12"/>
        <end position="162"/>
    </location>
</feature>
<gene>
    <name evidence="2" type="ORF">H9W90_08655</name>
</gene>
<dbReference type="Gene3D" id="3.30.160.670">
    <property type="match status" value="1"/>
</dbReference>
<dbReference type="KEGG" id="ppec:H9W90_08655"/>
<dbReference type="EMBL" id="CP060695">
    <property type="protein sequence ID" value="QNM84282.1"/>
    <property type="molecule type" value="Genomic_DNA"/>
</dbReference>
<dbReference type="Pfam" id="PF13590">
    <property type="entry name" value="DUF4136"/>
    <property type="match status" value="1"/>
</dbReference>
<evidence type="ECO:0000313" key="2">
    <source>
        <dbReference type="EMBL" id="QNM84282.1"/>
    </source>
</evidence>
<sequence>MLFLISCGTSKVVSDYDSKTDFKKYKTFDFYEDNGESLNEFDVKRITTAIESELKNAGMNYNSNPDFFIYFDAKTSESRSNNTIGIGIGSGGRNGGIGISGGIPIGGKKLNEEISIRFIEAKNNKLFWEGSLTSSIKENRKTEERKLHLQQLIKKIISEYPPSKSY</sequence>
<reference evidence="2 3" key="1">
    <citation type="submission" date="2020-08" db="EMBL/GenBank/DDBJ databases">
        <title>Polaribacter sp. L12M9 isolated from gut of the Korean scallop.</title>
        <authorList>
            <person name="Jeong Y.S."/>
        </authorList>
    </citation>
    <scope>NUCLEOTIDE SEQUENCE [LARGE SCALE GENOMIC DNA]</scope>
    <source>
        <strain evidence="2 3">L12M9</strain>
    </source>
</reference>
<proteinExistence type="predicted"/>
<dbReference type="AlphaFoldDB" id="A0A7G9L6N3"/>
<evidence type="ECO:0000313" key="3">
    <source>
        <dbReference type="Proteomes" id="UP000515808"/>
    </source>
</evidence>
<accession>A0A7G9L6N3</accession>
<dbReference type="RefSeq" id="WP_187481226.1">
    <property type="nucleotide sequence ID" value="NZ_CP060695.1"/>
</dbReference>
<keyword evidence="3" id="KW-1185">Reference proteome</keyword>
<organism evidence="2 3">
    <name type="scientific">Polaribacter pectinis</name>
    <dbReference type="NCBI Taxonomy" id="2738844"/>
    <lineage>
        <taxon>Bacteria</taxon>
        <taxon>Pseudomonadati</taxon>
        <taxon>Bacteroidota</taxon>
        <taxon>Flavobacteriia</taxon>
        <taxon>Flavobacteriales</taxon>
        <taxon>Flavobacteriaceae</taxon>
    </lineage>
</organism>
<evidence type="ECO:0000259" key="1">
    <source>
        <dbReference type="Pfam" id="PF13590"/>
    </source>
</evidence>
<protein>
    <submittedName>
        <fullName evidence="2">DUF4136 domain-containing protein</fullName>
    </submittedName>
</protein>
<dbReference type="InterPro" id="IPR025411">
    <property type="entry name" value="DUF4136"/>
</dbReference>